<dbReference type="Proteomes" id="UP000241769">
    <property type="component" value="Unassembled WGS sequence"/>
</dbReference>
<feature type="compositionally biased region" description="Pro residues" evidence="6">
    <location>
        <begin position="327"/>
        <end position="341"/>
    </location>
</feature>
<feature type="compositionally biased region" description="Basic and acidic residues" evidence="6">
    <location>
        <begin position="253"/>
        <end position="264"/>
    </location>
</feature>
<comment type="subcellular location">
    <subcellularLocation>
        <location evidence="1">Membrane</location>
    </subcellularLocation>
</comment>
<protein>
    <recommendedName>
        <fullName evidence="12">F-box domain-containing protein</fullName>
    </recommendedName>
</protein>
<sequence>MSGVPEWLRQDSLPHAKRKAAAAAEGQASTPAVQLNNQQAPAWLQSDATKKADEQSKPKWLEETQKKAKEAAVTEKSKKPELERKNTKPSWLLAASAEVEEKAAAADAKDKNENPPPSSTPFVASFFTPTTVPPKEQHVPPPRMSSKGNLFNNTKKTDAEPEKPAPVAPPRTATAAPPSMPHSSAPATHIANTPSPERPPLTSRNNIVEPSSGPKSSGAKLEKVEDKPIVPKFQIPTGRESSKDSVRGVTFRPRTESIHQDSKGTARITLEALKDKDEHPKAEEKQKEPTPRPKSPPLVSEDDEEEDDEEEDDDDEIDDIDALDLPTSPPPAEPEPAPPARKTPRREEKKETPRQPSPEEPVAAAAPSEVTPPRQRIIVASKMIRPKLEMDWSKLRSNQSENGLSEYVLEHILSYLPNRDLAHARLTCREWCRVSEEMWGDREAVMRDQKKRKNPSKTGPADEVVRMGLVVSSTQLEPLSLQMRSVIREALGSSEVKLDSLGDLEEILAKVEKSWNGLTHHHLLRRNRGDQLAADAGQEMGRQITVIREIALMKDSTTRQRVLNILGELEQVIPTYTNSLRKAVSLAGEENTTREVFAEATQQYHNVMTKFTKVLTGEKDVITEGPVVDIQKRAENHMSIISDGLKLAKELSFNINKQVSMSRDALPSVREEKEKADVNSALSSLEALQAQVYRNMKTFLLNPEDIQLRRSMDDFLSNLADSSQILEKLNTLDSKMMTNSRLINGGLDRIRKIVNQVTSALITQREVDSLIDAVKSKITAHVHNTNEKVESVVKNTQMQYKLKQASSKLLMTRDPLVNIAVAIMNDPNRSDGTVELQGLLTEVENHSSIIEKEGHLDKSFSTHTKALREVVKRMTSSLEHYTTMNNYKKLMDNCLEMLQKLREVCESNHSAKTNDPQSYALYQQQLDRELSTSSKVWSDNVQRINGDDSVYSDRLHTLLSRIEKTVLEAQRLHPLQKKVHIQAADIYLCINGLRSFVMRKQAEQTEGSQGGPEAHNVANHIMFGIAFGREDAATNSDESFRNIIVGEMDELENGMEETIGVINKGLESPKDPEAQSLLRNKLQRSIEVLSNTEKRSGRAEDHSRKIRNSLQFVNSCVSSITQAESSIQKYREVFASSIQSTKSLAKSTRDLKSRTFIMDLIDRLEKVNTSIEGTVDEDLASCVRHMREYPQFVTSTAQNKNENAKKMITIMPTPSTDVNQILAEVKTGSSTVDYNLYKMIQRMDLRSHLAKKTALRSTDVQLRIDLIDLANMLDNWMVPLVQAAAAVVADSDDRPAQGKAQHIIERSLQAMGRIEKACESPIDPIPDGITNLFTIMQGEGLKGKIQREKEVADQRRDEKVEAKPVEEERPDVSTDEDSTDEDEKGQKEKVKSPMQAEKFTQGDYQPKFQMPEESHIQDHDAMDHAQVAEINPEAFHSGTIPAYFNLFDFEFLNTDIFGSDFFLLEIERLKTKYEYDNERRATGDIRRQQNVRFPKSTDELMQIAQREELYATHFAEKLEFEWARSLIKQAVLIRMQVYNAFSQYEEAGVEDRQKQLLQIEKNWEKYIYLCLKGQPSEDRTEHGVEKTLELLENAADLAPIHLRDARCAQYVNLWENRVKYALLMYDSVFDRQGPVHHVLERYITPLLQNVPFYLDRQNQVLDYLWYTAEKIHKQAVGLTIQHGIATFKDYLLTLHGYYQEKLVTDNSILPSVPEAFPLFTDVGRSLSLIYLDERDYSSGQELAVEEMMIHLEMDEEQQNDERLLEAWDRVYYCVRQMNSKPSDQFFLLKEVLQEISVYNNNVLKSRIQSDMHSIGNGREVIYNLHYEEILDKCARIHFGDQYDEIASKNLDNASMLEEILINLYAASTPASVQMALVLELGKLADLNYEFQFEVAKNKDFSRAKKVIEEGLLIRKHVDPPSIHDNGVHIDDKTRQSYELEIDCAVALSSKATKSPIAITHLMQAYELRPLYWPYGTEKMKKLWNEMVKVKEFYSDTLENLYRKFTSDKKKVLAETITSTKPHMSGYMIMRVNKTWQKRWMVLEEQVLHFFKNPKALKSSGVIPLRQLDFGTTVPEEFIRMVPEGFEDNLMTLVTPWRGYVVYTETSEDLEQWKSAIERRQVDLSDDGQDHLLEELMINKQLLARHPLILDTLHALGQLWDGQEFEEEAVVMYVLGLEIATCVDNVEQLKRFWNTIYNLMIKTRNIYEILEFLEQEKDRWTAYGLSRDHLLMQLIEMSTARITEEEDLKLRYMYQIRKFKEITEEIVPARIYHLNQIYSLMFLKNGALEDAISLTKDSLELLKRHISTNKADMDELAHYYRLSTWHQLVDLYIMRSREKETDGDYYGGKVLLQSVFDDMPAESLDPFNPYLNKLIDEICMMYDKDPDTAPRSSQSGLESEAFKWVHALYVSYDEHLAQVYSSEALGNKNLLVTYRKAVDRESLEAKKPQFLKLVERFPHMMNLCSKLASAYYLAHQLETALHMTRHVLHVMIAAMPNRHAEIDYQWSLCRKYFLAQRHSNAEIKNFIEEEKLFATVFLAPNHPHSIKVTQQLKQLESKMALYEKYIPAAGWYLAYAALFAVFFYFIRSYKDWQTLIHNYGTLTNVWLFIAGLSLDLGLLTSAMIFITWPPLPIDTIHRTAILLKRKKLVQNVGLLIACHNSAEALPQTLRAALRIFPPEHIFVGDNGNSPKPTDDSEEVCRRISLEYQIQNDLPPESPKINYFYMPEGNKSLVFWYGAKYYCHFKYVMVIDDDVQLPPDLIIPMKRFKIPGTKVLAFTICAENLHTHQGSPIYVSHWQDLEYKLAGFMKMFQSWVGSAIMAHGAISIWERTVMMEVLWRHDTVFHGDDLQMGLILQKLGLEYRIDTCGNVNVPTTVPDHVFCPTRPWSLYCKCGKDGNLLGQRVRSWDVSSHRFIGKFINIILFHWNRTTISIKPFLLYELWSIFQDWVRVPLSVTLFFANPVGFIQVTLIFIAIAVGLNTIFNFWVLRRRPDQQHPPIIFLLFPFYKLLTMVFRFLALIYNMLYYTPFIRNRQILGTRQDLPLGPDHIRMINRIVKEQEEQAARYRILPKDDHDWDIISKLIIKEAVVSPPLSHWFLSCITKLTWKKENPRDKILSGSHLKRLKPITGRTEKFFYTKTRDLFQLVPGTYLTCLNAMCFLSRKGRCLGKDVTKAVKILKWLWVEERLKEKCNDQEKVEEFIRDYSARCEKGVSLYEFVGFMREVLKPTLQYLDTSPLLLSNLFHIHIVNEDGLWGCKSLSLTSSDDRLIVRHFQASNLAKILEVMPQSLVIFIPLPTSEDVVVEPFKPSVVHAALFFNIVERSVTIFAPQDRLADRIYAIMTILEITSLPQFDTIYSLSPVTAACRKLDADEIENRANNFFSSQYKIQSNAQFFSETPYEVTRATNTVKNMFRGEKETSVKRNIMTSSGFWLLPVMDILDGPVLFLDENDKPIDEEIFFEYYGALLDPLHEIQSRPMSALKRKIMHTSGTKFLQTLRPPKEMTANAIDQRLSVSVFRVTGVEEKQFEFRLMDIHENWQVQACVIDYLYIQTKKKRAADEAARKALVYAAKKRKAKLLQKQSKSGKSKSDKKKRTTNMGKKKHRRSASQWSDEDSVASDNVSPIERKTGRHRSETPNHHVTNANRGGRGTQEFRRPNTLGNRVPFNYNDLPDSSDSDNLRGEGAEDKGDPPSDHHVLTGISDKPPSQTREENRYNGVHHILRRLQIHSNPTLSEYEAEDERGKSDSAQPIPHSEDAEDSAEEVDPMDFEAQEMTHQLLIERVNQMEVESPRQSFQRDFSNRRAWDKEIGHSPSTNVRTGGRGVKRVNASKEKHGRYVKGGRQFSVPEHNNMWVKGESLNQELSEKKPVSLRTTRVETEGNFIEISYVPPARVEVVEVDPATQDPLEISQNILERMTSPTPRPDMKKESDDGIASTETDDITDIHKLLKRVGTDDSWDSLEDVRAIVNKRMMERDFLEKRLARAGTPDSIDASLDGEDQPMEDDLDESMLDDYQTSDDEELNSLRIDVTASYKEYKKNVQNGIVDAMNRAREMKGKKGKQGKKEQWTIYQLRTRAEQLVQFMSDTTLESTVMEALPNGYRRQMGLLADLFHLQTQTESTSSTVRFMTIRKTDKSCTPTSTRLEAGMRSICKEDESPKASVFKDELERSKKNGNKKQKRSEKTKKPMKDAVQPKGGAKVGANAAPIAPDNIGNRLLRGMGWDGGGLGSDGQGMVTPVVAIVKQKRTGLGICGFDQSAGQTKTYGFPTRSMSLCAYQGNEAIPHKDYPVSPCLLIFTESSKEEASMTADKSNGAVYKDGYGRDFQVPTFTMKEIYDAIPKHCFERDTLRSYRYVARDLVMVAALVFAASHIHLLPHIALRIVAWTLYTIAQGMVCTGIWVLAHECGHQAFSPSKMVNDCTGWVLHSALLVPYFSWKYTHSKHHKSTGHIDRDMVFKPRSKGEIIKNKNHTDIYELMEETPLYTVGKIMRQQLAGWPAYIIANVTGQTYKDHDPLTVNHFHPDSPLFDPEQRTDIILSDIGVAITASIIAYAVHVFGVLPVMLYYGIPYLWVNHWLVLITYLQHTDPALPHYRGGEWNFQRGAAATIDREFGFIGRHLMHGIIETHVLHHLVSRIPFYHADEATEAIKKVLGAHYQKDETPILTALWRNSRSCQWVEDEGDVVFFHNAHGLGYHSQKAN</sequence>
<evidence type="ECO:0000256" key="4">
    <source>
        <dbReference type="ARBA" id="ARBA00023002"/>
    </source>
</evidence>
<feature type="transmembrane region" description="Helical" evidence="7">
    <location>
        <begin position="2604"/>
        <end position="2627"/>
    </location>
</feature>
<dbReference type="SMART" id="SM00443">
    <property type="entry name" value="G_patch"/>
    <property type="match status" value="1"/>
</dbReference>
<dbReference type="InterPro" id="IPR036047">
    <property type="entry name" value="F-box-like_dom_sf"/>
</dbReference>
<dbReference type="PROSITE" id="PS50003">
    <property type="entry name" value="PH_DOMAIN"/>
    <property type="match status" value="1"/>
</dbReference>
<dbReference type="Pfam" id="PF13641">
    <property type="entry name" value="Glyco_tranf_2_3"/>
    <property type="match status" value="1"/>
</dbReference>
<comment type="caution">
    <text evidence="10">The sequence shown here is derived from an EMBL/GenBank/DDBJ whole genome shotgun (WGS) entry which is preliminary data.</text>
</comment>
<feature type="compositionally biased region" description="Low complexity" evidence="6">
    <location>
        <begin position="360"/>
        <end position="373"/>
    </location>
</feature>
<keyword evidence="4" id="KW-0560">Oxidoreductase</keyword>
<dbReference type="GO" id="GO:0016020">
    <property type="term" value="C:membrane"/>
    <property type="evidence" value="ECO:0007669"/>
    <property type="project" value="UniProtKB-SubCell"/>
</dbReference>
<dbReference type="Pfam" id="PF00487">
    <property type="entry name" value="FA_desaturase"/>
    <property type="match status" value="1"/>
</dbReference>
<evidence type="ECO:0000256" key="5">
    <source>
        <dbReference type="ARBA" id="ARBA00023136"/>
    </source>
</evidence>
<feature type="domain" description="G-patch" evidence="9">
    <location>
        <begin position="4204"/>
        <end position="4249"/>
    </location>
</feature>
<dbReference type="InterPro" id="IPR005804">
    <property type="entry name" value="FA_desaturase_dom"/>
</dbReference>
<feature type="region of interest" description="Disordered" evidence="6">
    <location>
        <begin position="3574"/>
        <end position="3708"/>
    </location>
</feature>
<gene>
    <name evidence="10" type="ORF">PROFUN_04729</name>
</gene>
<evidence type="ECO:0000256" key="3">
    <source>
        <dbReference type="ARBA" id="ARBA00009295"/>
    </source>
</evidence>
<dbReference type="InterPro" id="IPR021863">
    <property type="entry name" value="FAS_N"/>
</dbReference>
<dbReference type="InterPro" id="IPR012171">
    <property type="entry name" value="Fatty_acid_desaturase"/>
</dbReference>
<dbReference type="Gene3D" id="3.90.550.10">
    <property type="entry name" value="Spore Coat Polysaccharide Biosynthesis Protein SpsA, Chain A"/>
    <property type="match status" value="1"/>
</dbReference>
<dbReference type="STRING" id="1890364.A0A2P6NFX5"/>
<feature type="compositionally biased region" description="Basic and acidic residues" evidence="6">
    <location>
        <begin position="1344"/>
        <end position="1372"/>
    </location>
</feature>
<organism evidence="10 11">
    <name type="scientific">Planoprotostelium fungivorum</name>
    <dbReference type="NCBI Taxonomy" id="1890364"/>
    <lineage>
        <taxon>Eukaryota</taxon>
        <taxon>Amoebozoa</taxon>
        <taxon>Evosea</taxon>
        <taxon>Variosea</taxon>
        <taxon>Cavosteliida</taxon>
        <taxon>Cavosteliaceae</taxon>
        <taxon>Planoprotostelium</taxon>
    </lineage>
</organism>
<feature type="region of interest" description="Disordered" evidence="6">
    <location>
        <begin position="3723"/>
        <end position="3760"/>
    </location>
</feature>
<dbReference type="GO" id="GO:0006629">
    <property type="term" value="P:lipid metabolic process"/>
    <property type="evidence" value="ECO:0007669"/>
    <property type="project" value="InterPro"/>
</dbReference>
<feature type="compositionally biased region" description="Polar residues" evidence="6">
    <location>
        <begin position="27"/>
        <end position="40"/>
    </location>
</feature>
<feature type="compositionally biased region" description="Acidic residues" evidence="6">
    <location>
        <begin position="1373"/>
        <end position="1383"/>
    </location>
</feature>
<dbReference type="InterPro" id="IPR000467">
    <property type="entry name" value="G_patch_dom"/>
</dbReference>
<dbReference type="PROSITE" id="PS50174">
    <property type="entry name" value="G_PATCH"/>
    <property type="match status" value="1"/>
</dbReference>
<dbReference type="InterPro" id="IPR029044">
    <property type="entry name" value="Nucleotide-diphossugar_trans"/>
</dbReference>
<dbReference type="EMBL" id="MDYQ01000094">
    <property type="protein sequence ID" value="PRP82866.1"/>
    <property type="molecule type" value="Genomic_DNA"/>
</dbReference>
<feature type="compositionally biased region" description="Basic and acidic residues" evidence="6">
    <location>
        <begin position="220"/>
        <end position="229"/>
    </location>
</feature>
<dbReference type="InParanoid" id="A0A2P6NFX5"/>
<feature type="region of interest" description="Disordered" evidence="6">
    <location>
        <begin position="1"/>
        <end position="376"/>
    </location>
</feature>
<evidence type="ECO:0000256" key="2">
    <source>
        <dbReference type="ARBA" id="ARBA00005189"/>
    </source>
</evidence>
<dbReference type="SUPFAM" id="SSF53448">
    <property type="entry name" value="Nucleotide-diphospho-sugar transferases"/>
    <property type="match status" value="1"/>
</dbReference>
<feature type="compositionally biased region" description="Basic and acidic residues" evidence="6">
    <location>
        <begin position="272"/>
        <end position="291"/>
    </location>
</feature>
<dbReference type="SUPFAM" id="SSF81383">
    <property type="entry name" value="F-box domain"/>
    <property type="match status" value="1"/>
</dbReference>
<comment type="similarity">
    <text evidence="3">Belongs to the fatty acid desaturase type 1 family.</text>
</comment>
<evidence type="ECO:0000313" key="10">
    <source>
        <dbReference type="EMBL" id="PRP82866.1"/>
    </source>
</evidence>
<feature type="region of interest" description="Disordered" evidence="6">
    <location>
        <begin position="3913"/>
        <end position="3935"/>
    </location>
</feature>
<dbReference type="InterPro" id="IPR001849">
    <property type="entry name" value="PH_domain"/>
</dbReference>
<dbReference type="GO" id="GO:0003676">
    <property type="term" value="F:nucleic acid binding"/>
    <property type="evidence" value="ECO:0007669"/>
    <property type="project" value="InterPro"/>
</dbReference>
<evidence type="ECO:0000259" key="8">
    <source>
        <dbReference type="PROSITE" id="PS50003"/>
    </source>
</evidence>
<feature type="compositionally biased region" description="Basic residues" evidence="6">
    <location>
        <begin position="4167"/>
        <end position="4178"/>
    </location>
</feature>
<feature type="compositionally biased region" description="Low complexity" evidence="6">
    <location>
        <begin position="170"/>
        <end position="189"/>
    </location>
</feature>
<dbReference type="InterPro" id="IPR011993">
    <property type="entry name" value="PH-like_dom_sf"/>
</dbReference>
<dbReference type="Gene3D" id="1.20.1280.50">
    <property type="match status" value="1"/>
</dbReference>
<evidence type="ECO:0000256" key="7">
    <source>
        <dbReference type="SAM" id="Phobius"/>
    </source>
</evidence>
<keyword evidence="11" id="KW-1185">Reference proteome</keyword>
<feature type="region of interest" description="Disordered" evidence="6">
    <location>
        <begin position="1344"/>
        <end position="1401"/>
    </location>
</feature>
<dbReference type="Pfam" id="PF12937">
    <property type="entry name" value="F-box-like"/>
    <property type="match status" value="1"/>
</dbReference>
<feature type="compositionally biased region" description="Basic and acidic residues" evidence="6">
    <location>
        <begin position="4146"/>
        <end position="4166"/>
    </location>
</feature>
<dbReference type="CDD" id="cd09917">
    <property type="entry name" value="F-box_SF"/>
    <property type="match status" value="1"/>
</dbReference>
<dbReference type="Gene3D" id="2.30.29.30">
    <property type="entry name" value="Pleckstrin-homology domain (PH domain)/Phosphotyrosine-binding domain (PTB)"/>
    <property type="match status" value="1"/>
</dbReference>
<dbReference type="SMART" id="SM00256">
    <property type="entry name" value="FBOX"/>
    <property type="match status" value="1"/>
</dbReference>
<dbReference type="Pfam" id="PF01585">
    <property type="entry name" value="G-patch"/>
    <property type="match status" value="1"/>
</dbReference>
<evidence type="ECO:0008006" key="12">
    <source>
        <dbReference type="Google" id="ProtNLM"/>
    </source>
</evidence>
<accession>A0A2P6NFX5</accession>
<dbReference type="GO" id="GO:0016717">
    <property type="term" value="F:oxidoreductase activity, acting on paired donors, with oxidation of a pair of donors resulting in the reduction of molecular oxygen to two molecules of water"/>
    <property type="evidence" value="ECO:0007669"/>
    <property type="project" value="InterPro"/>
</dbReference>
<feature type="transmembrane region" description="Helical" evidence="7">
    <location>
        <begin position="2998"/>
        <end position="3023"/>
    </location>
</feature>
<dbReference type="InterPro" id="IPR001810">
    <property type="entry name" value="F-box_dom"/>
</dbReference>
<evidence type="ECO:0000256" key="1">
    <source>
        <dbReference type="ARBA" id="ARBA00004370"/>
    </source>
</evidence>
<keyword evidence="5 7" id="KW-0472">Membrane</keyword>
<dbReference type="PANTHER" id="PTHR32100">
    <property type="entry name" value="OMEGA-6 FATTY ACID DESATURASE, CHLOROPLASTIC"/>
    <property type="match status" value="1"/>
</dbReference>
<feature type="transmembrane region" description="Helical" evidence="7">
    <location>
        <begin position="4376"/>
        <end position="4397"/>
    </location>
</feature>
<feature type="compositionally biased region" description="Basic and acidic residues" evidence="6">
    <location>
        <begin position="99"/>
        <end position="113"/>
    </location>
</feature>
<name>A0A2P6NFX5_9EUKA</name>
<dbReference type="CDD" id="cd00821">
    <property type="entry name" value="PH"/>
    <property type="match status" value="1"/>
</dbReference>
<dbReference type="Pfam" id="PF11960">
    <property type="entry name" value="DUF3474"/>
    <property type="match status" value="1"/>
</dbReference>
<dbReference type="SUPFAM" id="SSF50729">
    <property type="entry name" value="PH domain-like"/>
    <property type="match status" value="1"/>
</dbReference>
<feature type="compositionally biased region" description="Polar residues" evidence="6">
    <location>
        <begin position="202"/>
        <end position="215"/>
    </location>
</feature>
<keyword evidence="7" id="KW-1133">Transmembrane helix</keyword>
<feature type="transmembrane region" description="Helical" evidence="7">
    <location>
        <begin position="2963"/>
        <end position="2986"/>
    </location>
</feature>
<dbReference type="Pfam" id="PF00169">
    <property type="entry name" value="PH"/>
    <property type="match status" value="1"/>
</dbReference>
<feature type="compositionally biased region" description="Basic residues" evidence="6">
    <location>
        <begin position="3574"/>
        <end position="3604"/>
    </location>
</feature>
<feature type="domain" description="PH" evidence="8">
    <location>
        <begin position="2020"/>
        <end position="2121"/>
    </location>
</feature>
<feature type="compositionally biased region" description="Basic and acidic residues" evidence="6">
    <location>
        <begin position="3675"/>
        <end position="3694"/>
    </location>
</feature>
<evidence type="ECO:0000313" key="11">
    <source>
        <dbReference type="Proteomes" id="UP000241769"/>
    </source>
</evidence>
<comment type="pathway">
    <text evidence="2">Lipid metabolism.</text>
</comment>
<dbReference type="CDD" id="cd03507">
    <property type="entry name" value="Delta12-FADS-like"/>
    <property type="match status" value="1"/>
</dbReference>
<reference evidence="10 11" key="1">
    <citation type="journal article" date="2018" name="Genome Biol. Evol.">
        <title>Multiple Roots of Fruiting Body Formation in Amoebozoa.</title>
        <authorList>
            <person name="Hillmann F."/>
            <person name="Forbes G."/>
            <person name="Novohradska S."/>
            <person name="Ferling I."/>
            <person name="Riege K."/>
            <person name="Groth M."/>
            <person name="Westermann M."/>
            <person name="Marz M."/>
            <person name="Spaller T."/>
            <person name="Winckler T."/>
            <person name="Schaap P."/>
            <person name="Glockner G."/>
        </authorList>
    </citation>
    <scope>NUCLEOTIDE SEQUENCE [LARGE SCALE GENOMIC DNA]</scope>
    <source>
        <strain evidence="10 11">Jena</strain>
    </source>
</reference>
<feature type="compositionally biased region" description="Basic and acidic residues" evidence="6">
    <location>
        <begin position="48"/>
        <end position="86"/>
    </location>
</feature>
<keyword evidence="7" id="KW-0812">Transmembrane</keyword>
<evidence type="ECO:0000256" key="6">
    <source>
        <dbReference type="SAM" id="MobiDB-lite"/>
    </source>
</evidence>
<dbReference type="SMART" id="SM00233">
    <property type="entry name" value="PH"/>
    <property type="match status" value="1"/>
</dbReference>
<proteinExistence type="inferred from homology"/>
<evidence type="ECO:0000259" key="9">
    <source>
        <dbReference type="PROSITE" id="PS50174"/>
    </source>
</evidence>
<feature type="region of interest" description="Disordered" evidence="6">
    <location>
        <begin position="4143"/>
        <end position="4201"/>
    </location>
</feature>
<feature type="transmembrane region" description="Helical" evidence="7">
    <location>
        <begin position="2564"/>
        <end position="2584"/>
    </location>
</feature>
<dbReference type="OrthoDB" id="1461976at2759"/>
<feature type="compositionally biased region" description="Basic and acidic residues" evidence="6">
    <location>
        <begin position="3622"/>
        <end position="3635"/>
    </location>
</feature>
<feature type="compositionally biased region" description="Acidic residues" evidence="6">
    <location>
        <begin position="300"/>
        <end position="322"/>
    </location>
</feature>